<dbReference type="Gene3D" id="3.90.1300.10">
    <property type="entry name" value="Amidase signature (AS) domain"/>
    <property type="match status" value="1"/>
</dbReference>
<proteinExistence type="predicted"/>
<dbReference type="InterPro" id="IPR023631">
    <property type="entry name" value="Amidase_dom"/>
</dbReference>
<dbReference type="PANTHER" id="PTHR42678">
    <property type="entry name" value="AMIDASE"/>
    <property type="match status" value="1"/>
</dbReference>
<dbReference type="EMBL" id="RSCD01000010">
    <property type="protein sequence ID" value="RSH90567.1"/>
    <property type="molecule type" value="Genomic_DNA"/>
</dbReference>
<evidence type="ECO:0000313" key="3">
    <source>
        <dbReference type="Proteomes" id="UP000279259"/>
    </source>
</evidence>
<evidence type="ECO:0000259" key="1">
    <source>
        <dbReference type="Pfam" id="PF01425"/>
    </source>
</evidence>
<dbReference type="OrthoDB" id="566138at2759"/>
<sequence length="515" mass="54973">MTTDSLQRDVELDLVRATLQDVGRALEEGQVTSEALVKRYLARIEADNINGLGLRAVIETAPRDNVLAIAKQLDEERAAGKLRGQLHGIPILIKDAIATGPELGMQTTGGTFALMGSVVPASAPLVQTLMSRGIIILGKANMTVLNNMYGEGIENGWSPRGGQTLSVFGSGHNTGGSSSGSGVGLAAGFAAATIGCETMGSITSPGLHSGTYGLKPTLKLVDGRGIIPITSRQDCAGPMGKSVWDLATLLSSMVVPHTDYTQYLASPNNSLSSYRLGVARGPGFFPFSYSSGLKDDPHAGYPESEALFDDALRLLAPAIALDPAEIPGSETIWERDDEQSCFENGKWKGRREVLLMVTDMYEDFNTYLAGLRNTSIRTLEDLVGWNKLHPDQAFPSAADPSTAQMFLEYAVQTQGIKGEEYKAFLEIGNAVAKSFVDTLDKHNLDAIVFPTWSWAPGVASTGGFPISVMPFAQLESGEPFGLMFVARRGDEGKLIGLMAACEKVLPARPISKLVQ</sequence>
<dbReference type="SUPFAM" id="SSF75304">
    <property type="entry name" value="Amidase signature (AS) enzymes"/>
    <property type="match status" value="1"/>
</dbReference>
<reference evidence="2 3" key="1">
    <citation type="submission" date="2018-11" db="EMBL/GenBank/DDBJ databases">
        <title>Genome sequence of Saitozyma podzolica DSM 27192.</title>
        <authorList>
            <person name="Aliyu H."/>
            <person name="Gorte O."/>
            <person name="Ochsenreither K."/>
        </authorList>
    </citation>
    <scope>NUCLEOTIDE SEQUENCE [LARGE SCALE GENOMIC DNA]</scope>
    <source>
        <strain evidence="2 3">DSM 27192</strain>
    </source>
</reference>
<name>A0A427YHN1_9TREE</name>
<dbReference type="Pfam" id="PF01425">
    <property type="entry name" value="Amidase"/>
    <property type="match status" value="1"/>
</dbReference>
<organism evidence="2 3">
    <name type="scientific">Saitozyma podzolica</name>
    <dbReference type="NCBI Taxonomy" id="1890683"/>
    <lineage>
        <taxon>Eukaryota</taxon>
        <taxon>Fungi</taxon>
        <taxon>Dikarya</taxon>
        <taxon>Basidiomycota</taxon>
        <taxon>Agaricomycotina</taxon>
        <taxon>Tremellomycetes</taxon>
        <taxon>Tremellales</taxon>
        <taxon>Trimorphomycetaceae</taxon>
        <taxon>Saitozyma</taxon>
    </lineage>
</organism>
<keyword evidence="3" id="KW-1185">Reference proteome</keyword>
<feature type="domain" description="Amidase" evidence="1">
    <location>
        <begin position="36"/>
        <end position="267"/>
    </location>
</feature>
<dbReference type="PANTHER" id="PTHR42678:SF34">
    <property type="entry name" value="OS04G0183300 PROTEIN"/>
    <property type="match status" value="1"/>
</dbReference>
<dbReference type="STRING" id="1890683.A0A427YHN1"/>
<protein>
    <recommendedName>
        <fullName evidence="1">Amidase domain-containing protein</fullName>
    </recommendedName>
</protein>
<comment type="caution">
    <text evidence="2">The sequence shown here is derived from an EMBL/GenBank/DDBJ whole genome shotgun (WGS) entry which is preliminary data.</text>
</comment>
<dbReference type="AlphaFoldDB" id="A0A427YHN1"/>
<gene>
    <name evidence="2" type="ORF">EHS25_001172</name>
</gene>
<evidence type="ECO:0000313" key="2">
    <source>
        <dbReference type="EMBL" id="RSH90567.1"/>
    </source>
</evidence>
<dbReference type="Proteomes" id="UP000279259">
    <property type="component" value="Unassembled WGS sequence"/>
</dbReference>
<accession>A0A427YHN1</accession>
<dbReference type="InterPro" id="IPR036928">
    <property type="entry name" value="AS_sf"/>
</dbReference>